<feature type="domain" description="Thioester reductase (TE)" evidence="12">
    <location>
        <begin position="32"/>
        <end position="300"/>
    </location>
</feature>
<dbReference type="SUPFAM" id="SSF51735">
    <property type="entry name" value="NAD(P)-binding Rossmann-fold domains"/>
    <property type="match status" value="1"/>
</dbReference>
<keyword evidence="10" id="KW-0560">Oxidoreductase</keyword>
<organism evidence="13 14">
    <name type="scientific">Acanthoscelides obtectus</name>
    <name type="common">Bean weevil</name>
    <name type="synonym">Bruchus obtectus</name>
    <dbReference type="NCBI Taxonomy" id="200917"/>
    <lineage>
        <taxon>Eukaryota</taxon>
        <taxon>Metazoa</taxon>
        <taxon>Ecdysozoa</taxon>
        <taxon>Arthropoda</taxon>
        <taxon>Hexapoda</taxon>
        <taxon>Insecta</taxon>
        <taxon>Pterygota</taxon>
        <taxon>Neoptera</taxon>
        <taxon>Endopterygota</taxon>
        <taxon>Coleoptera</taxon>
        <taxon>Polyphaga</taxon>
        <taxon>Cucujiformia</taxon>
        <taxon>Chrysomeloidea</taxon>
        <taxon>Chrysomelidae</taxon>
        <taxon>Bruchinae</taxon>
        <taxon>Bruchini</taxon>
        <taxon>Acanthoscelides</taxon>
    </lineage>
</organism>
<dbReference type="InterPro" id="IPR033640">
    <property type="entry name" value="FAR_C"/>
</dbReference>
<evidence type="ECO:0000256" key="5">
    <source>
        <dbReference type="ARBA" id="ARBA00022857"/>
    </source>
</evidence>
<evidence type="ECO:0000256" key="2">
    <source>
        <dbReference type="ARBA" id="ARBA00005928"/>
    </source>
</evidence>
<keyword evidence="4 10" id="KW-0812">Transmembrane</keyword>
<evidence type="ECO:0000256" key="7">
    <source>
        <dbReference type="ARBA" id="ARBA00023098"/>
    </source>
</evidence>
<dbReference type="GO" id="GO:0035336">
    <property type="term" value="P:long-chain fatty-acyl-CoA metabolic process"/>
    <property type="evidence" value="ECO:0007669"/>
    <property type="project" value="TreeGrafter"/>
</dbReference>
<evidence type="ECO:0000313" key="14">
    <source>
        <dbReference type="Proteomes" id="UP001152888"/>
    </source>
</evidence>
<dbReference type="EMBL" id="CAKOFQ010007232">
    <property type="protein sequence ID" value="CAH1995574.1"/>
    <property type="molecule type" value="Genomic_DNA"/>
</dbReference>
<comment type="subcellular location">
    <subcellularLocation>
        <location evidence="1">Membrane</location>
        <topology evidence="1">Multi-pass membrane protein</topology>
    </subcellularLocation>
</comment>
<evidence type="ECO:0000256" key="4">
    <source>
        <dbReference type="ARBA" id="ARBA00022692"/>
    </source>
</evidence>
<evidence type="ECO:0000256" key="1">
    <source>
        <dbReference type="ARBA" id="ARBA00004141"/>
    </source>
</evidence>
<sequence>MDLSLTEQEDGEPDISQLTPIQEFYKDANILITGGTGFLGKLLIEKLLRSCNELSKIYLIVRSKNGKDMPSRLEDIFQDGVFDTLKRQYPKFKRKIVGIAGDCTLPNLGLSTENRKLLQDNVNIIFHAAATLRCEEKFKIAMATNVQATKDILQLAKDTPNLKSFVYVSNVYSNFTLDKIEEKVGKPVAPYGAFLELSKFPDKLLEKMTPILLDRYPNTHVFTKQLSEVVLNELGEGLPIGIFRSATIMSTYREPINGWINNEHGPAGVIAGIFLGLIRVFHCDKNLAADIVPADMVVNALISSCWEVGVEFQENERSQVKVYNYESTTENPLRWESVVEKIYENGKECPSVQAVWHPFVIQTKCFYYMKLMMFLLHTIPAYFVDVVSFCMGKDQSMVELYDRFHKVSEDLGYFVTNRFRFRSINIATMRSRMSVRDRDVFFCDLNAISWDDYFTNYFKGIRVYLLRDPLDSLGKGLSKARKLYWYHQILKTVLATLLMSVLWMSILCMFLK</sequence>
<dbReference type="InterPro" id="IPR013120">
    <property type="entry name" value="FAR_NAD-bd"/>
</dbReference>
<comment type="function">
    <text evidence="10">Catalyzes the reduction of fatty acyl-CoA to fatty alcohols.</text>
</comment>
<evidence type="ECO:0000256" key="6">
    <source>
        <dbReference type="ARBA" id="ARBA00022989"/>
    </source>
</evidence>
<dbReference type="CDD" id="cd09071">
    <property type="entry name" value="FAR_C"/>
    <property type="match status" value="1"/>
</dbReference>
<evidence type="ECO:0000256" key="10">
    <source>
        <dbReference type="RuleBase" id="RU363097"/>
    </source>
</evidence>
<proteinExistence type="inferred from homology"/>
<dbReference type="Pfam" id="PF07993">
    <property type="entry name" value="NAD_binding_4"/>
    <property type="match status" value="1"/>
</dbReference>
<name>A0A9P0LPE9_ACAOB</name>
<dbReference type="PANTHER" id="PTHR11011">
    <property type="entry name" value="MALE STERILITY PROTEIN 2-RELATED"/>
    <property type="match status" value="1"/>
</dbReference>
<gene>
    <name evidence="13" type="ORF">ACAOBT_LOCUS22688</name>
</gene>
<keyword evidence="7 10" id="KW-0443">Lipid metabolism</keyword>
<dbReference type="InterPro" id="IPR026055">
    <property type="entry name" value="FAR"/>
</dbReference>
<keyword evidence="5 10" id="KW-0521">NADP</keyword>
<dbReference type="CDD" id="cd05236">
    <property type="entry name" value="FAR-N_SDR_e"/>
    <property type="match status" value="1"/>
</dbReference>
<dbReference type="EC" id="1.2.1.84" evidence="10"/>
<feature type="domain" description="Fatty acyl-CoA reductase C-terminal" evidence="11">
    <location>
        <begin position="376"/>
        <end position="468"/>
    </location>
</feature>
<dbReference type="GO" id="GO:0102965">
    <property type="term" value="F:alcohol-forming long-chain fatty acyl-CoA reductase activity"/>
    <property type="evidence" value="ECO:0007669"/>
    <property type="project" value="UniProtKB-EC"/>
</dbReference>
<dbReference type="GO" id="GO:0005777">
    <property type="term" value="C:peroxisome"/>
    <property type="evidence" value="ECO:0007669"/>
    <property type="project" value="TreeGrafter"/>
</dbReference>
<dbReference type="Pfam" id="PF03015">
    <property type="entry name" value="Sterile"/>
    <property type="match status" value="1"/>
</dbReference>
<dbReference type="AlphaFoldDB" id="A0A9P0LPE9"/>
<reference evidence="13" key="1">
    <citation type="submission" date="2022-03" db="EMBL/GenBank/DDBJ databases">
        <authorList>
            <person name="Sayadi A."/>
        </authorList>
    </citation>
    <scope>NUCLEOTIDE SEQUENCE</scope>
</reference>
<dbReference type="Proteomes" id="UP001152888">
    <property type="component" value="Unassembled WGS sequence"/>
</dbReference>
<dbReference type="FunFam" id="3.40.50.720:FF:000143">
    <property type="entry name" value="Fatty acyl-CoA reductase"/>
    <property type="match status" value="1"/>
</dbReference>
<evidence type="ECO:0000313" key="13">
    <source>
        <dbReference type="EMBL" id="CAH1995574.1"/>
    </source>
</evidence>
<dbReference type="InterPro" id="IPR036291">
    <property type="entry name" value="NAD(P)-bd_dom_sf"/>
</dbReference>
<dbReference type="PANTHER" id="PTHR11011:SF60">
    <property type="entry name" value="FATTY ACYL-COA REDUCTASE-RELATED"/>
    <property type="match status" value="1"/>
</dbReference>
<protein>
    <recommendedName>
        <fullName evidence="10">Fatty acyl-CoA reductase</fullName>
        <ecNumber evidence="10">1.2.1.84</ecNumber>
    </recommendedName>
</protein>
<accession>A0A9P0LPE9</accession>
<keyword evidence="14" id="KW-1185">Reference proteome</keyword>
<comment type="similarity">
    <text evidence="2 10">Belongs to the fatty acyl-CoA reductase family.</text>
</comment>
<dbReference type="OrthoDB" id="8195591at2759"/>
<dbReference type="Gene3D" id="3.40.50.720">
    <property type="entry name" value="NAD(P)-binding Rossmann-like Domain"/>
    <property type="match status" value="1"/>
</dbReference>
<keyword evidence="6 10" id="KW-1133">Transmembrane helix</keyword>
<keyword evidence="8 10" id="KW-0472">Membrane</keyword>
<evidence type="ECO:0000256" key="3">
    <source>
        <dbReference type="ARBA" id="ARBA00022516"/>
    </source>
</evidence>
<feature type="transmembrane region" description="Helical" evidence="10">
    <location>
        <begin position="489"/>
        <end position="511"/>
    </location>
</feature>
<evidence type="ECO:0000259" key="11">
    <source>
        <dbReference type="Pfam" id="PF03015"/>
    </source>
</evidence>
<dbReference type="GO" id="GO:0080019">
    <property type="term" value="F:alcohol-forming very long-chain fatty acyl-CoA reductase activity"/>
    <property type="evidence" value="ECO:0007669"/>
    <property type="project" value="InterPro"/>
</dbReference>
<comment type="caution">
    <text evidence="13">The sequence shown here is derived from an EMBL/GenBank/DDBJ whole genome shotgun (WGS) entry which is preliminary data.</text>
</comment>
<evidence type="ECO:0000256" key="9">
    <source>
        <dbReference type="ARBA" id="ARBA00052530"/>
    </source>
</evidence>
<dbReference type="GO" id="GO:0016020">
    <property type="term" value="C:membrane"/>
    <property type="evidence" value="ECO:0007669"/>
    <property type="project" value="UniProtKB-SubCell"/>
</dbReference>
<evidence type="ECO:0000256" key="8">
    <source>
        <dbReference type="ARBA" id="ARBA00023136"/>
    </source>
</evidence>
<evidence type="ECO:0000259" key="12">
    <source>
        <dbReference type="Pfam" id="PF07993"/>
    </source>
</evidence>
<keyword evidence="3 10" id="KW-0444">Lipid biosynthesis</keyword>
<comment type="catalytic activity">
    <reaction evidence="9 10">
        <text>a long-chain fatty acyl-CoA + 2 NADPH + 2 H(+) = a long-chain primary fatty alcohol + 2 NADP(+) + CoA</text>
        <dbReference type="Rhea" id="RHEA:52716"/>
        <dbReference type="ChEBI" id="CHEBI:15378"/>
        <dbReference type="ChEBI" id="CHEBI:57287"/>
        <dbReference type="ChEBI" id="CHEBI:57783"/>
        <dbReference type="ChEBI" id="CHEBI:58349"/>
        <dbReference type="ChEBI" id="CHEBI:77396"/>
        <dbReference type="ChEBI" id="CHEBI:83139"/>
        <dbReference type="EC" id="1.2.1.84"/>
    </reaction>
</comment>